<dbReference type="InParanoid" id="A0A420XRL4"/>
<dbReference type="InterPro" id="IPR020084">
    <property type="entry name" value="NUDIX_hydrolase_CS"/>
</dbReference>
<dbReference type="PROSITE" id="PS51462">
    <property type="entry name" value="NUDIX"/>
    <property type="match status" value="1"/>
</dbReference>
<protein>
    <submittedName>
        <fullName evidence="3">Putative NUDIX family NTP pyrophosphohydrolase</fullName>
    </submittedName>
</protein>
<sequence length="159" mass="17428">MHKRSAGLLVWRRGGSDGSGVEVLLAHPGGPLFVNKDDGHWSMPKGEYDSDEEPLAAANREFAEEIGVAPPPGDPVALGESRQRSGKVNTIWAVEGDLDVTEVESNLFEMEWPPRSGRVQEFPEIDRAGWFDVATARRKLFESQQVFLDRLLAVVGSGS</sequence>
<dbReference type="Proteomes" id="UP000281955">
    <property type="component" value="Unassembled WGS sequence"/>
</dbReference>
<evidence type="ECO:0000256" key="1">
    <source>
        <dbReference type="ARBA" id="ARBA00022801"/>
    </source>
</evidence>
<dbReference type="Gene3D" id="3.90.79.10">
    <property type="entry name" value="Nucleoside Triphosphate Pyrophosphohydrolase"/>
    <property type="match status" value="1"/>
</dbReference>
<dbReference type="GO" id="GO:0006167">
    <property type="term" value="P:AMP biosynthetic process"/>
    <property type="evidence" value="ECO:0007669"/>
    <property type="project" value="TreeGrafter"/>
</dbReference>
<dbReference type="CDD" id="cd04662">
    <property type="entry name" value="NUDIX_Hydrolase"/>
    <property type="match status" value="1"/>
</dbReference>
<dbReference type="InterPro" id="IPR015797">
    <property type="entry name" value="NUDIX_hydrolase-like_dom_sf"/>
</dbReference>
<organism evidence="3 4">
    <name type="scientific">Motilibacter peucedani</name>
    <dbReference type="NCBI Taxonomy" id="598650"/>
    <lineage>
        <taxon>Bacteria</taxon>
        <taxon>Bacillati</taxon>
        <taxon>Actinomycetota</taxon>
        <taxon>Actinomycetes</taxon>
        <taxon>Motilibacterales</taxon>
        <taxon>Motilibacteraceae</taxon>
        <taxon>Motilibacter</taxon>
    </lineage>
</organism>
<reference evidence="3 4" key="1">
    <citation type="submission" date="2018-10" db="EMBL/GenBank/DDBJ databases">
        <title>Genomic Encyclopedia of Archaeal and Bacterial Type Strains, Phase II (KMG-II): from individual species to whole genera.</title>
        <authorList>
            <person name="Goeker M."/>
        </authorList>
    </citation>
    <scope>NUCLEOTIDE SEQUENCE [LARGE SCALE GENOMIC DNA]</scope>
    <source>
        <strain evidence="3 4">RP-AC37</strain>
    </source>
</reference>
<dbReference type="Pfam" id="PF00293">
    <property type="entry name" value="NUDIX"/>
    <property type="match status" value="1"/>
</dbReference>
<dbReference type="EMBL" id="RBWV01000010">
    <property type="protein sequence ID" value="RKS77543.1"/>
    <property type="molecule type" value="Genomic_DNA"/>
</dbReference>
<gene>
    <name evidence="3" type="ORF">CLV35_1232</name>
</gene>
<comment type="caution">
    <text evidence="3">The sequence shown here is derived from an EMBL/GenBank/DDBJ whole genome shotgun (WGS) entry which is preliminary data.</text>
</comment>
<accession>A0A420XRL4</accession>
<keyword evidence="1 3" id="KW-0378">Hydrolase</keyword>
<evidence type="ECO:0000313" key="3">
    <source>
        <dbReference type="EMBL" id="RKS77543.1"/>
    </source>
</evidence>
<dbReference type="PROSITE" id="PS00893">
    <property type="entry name" value="NUDIX_BOX"/>
    <property type="match status" value="1"/>
</dbReference>
<dbReference type="OrthoDB" id="954553at2"/>
<dbReference type="PANTHER" id="PTHR21340:SF7">
    <property type="entry name" value="NUDIX HYDROLASE DOMAIN-CONTAINING PROTEIN"/>
    <property type="match status" value="1"/>
</dbReference>
<dbReference type="InterPro" id="IPR000086">
    <property type="entry name" value="NUDIX_hydrolase_dom"/>
</dbReference>
<proteinExistence type="predicted"/>
<dbReference type="InterPro" id="IPR051325">
    <property type="entry name" value="Nudix_hydrolase_domain"/>
</dbReference>
<dbReference type="AlphaFoldDB" id="A0A420XRL4"/>
<name>A0A420XRL4_9ACTN</name>
<dbReference type="PANTHER" id="PTHR21340">
    <property type="entry name" value="DIADENOSINE 5,5-P1,P4-TETRAPHOSPHATE PYROPHOSPHOHYDROLASE MUTT"/>
    <property type="match status" value="1"/>
</dbReference>
<keyword evidence="4" id="KW-1185">Reference proteome</keyword>
<dbReference type="GO" id="GO:0004081">
    <property type="term" value="F:bis(5'-nucleosyl)-tetraphosphatase (asymmetrical) activity"/>
    <property type="evidence" value="ECO:0007669"/>
    <property type="project" value="TreeGrafter"/>
</dbReference>
<feature type="domain" description="Nudix hydrolase" evidence="2">
    <location>
        <begin position="1"/>
        <end position="153"/>
    </location>
</feature>
<dbReference type="SUPFAM" id="SSF55811">
    <property type="entry name" value="Nudix"/>
    <property type="match status" value="1"/>
</dbReference>
<evidence type="ECO:0000259" key="2">
    <source>
        <dbReference type="PROSITE" id="PS51462"/>
    </source>
</evidence>
<evidence type="ECO:0000313" key="4">
    <source>
        <dbReference type="Proteomes" id="UP000281955"/>
    </source>
</evidence>
<dbReference type="GO" id="GO:0006754">
    <property type="term" value="P:ATP biosynthetic process"/>
    <property type="evidence" value="ECO:0007669"/>
    <property type="project" value="TreeGrafter"/>
</dbReference>